<keyword evidence="5" id="KW-0862">Zinc</keyword>
<dbReference type="InterPro" id="IPR042089">
    <property type="entry name" value="Peptidase_M13_dom_2"/>
</dbReference>
<feature type="signal peptide" evidence="7">
    <location>
        <begin position="1"/>
        <end position="17"/>
    </location>
</feature>
<evidence type="ECO:0000256" key="5">
    <source>
        <dbReference type="ARBA" id="ARBA00022833"/>
    </source>
</evidence>
<evidence type="ECO:0000256" key="1">
    <source>
        <dbReference type="ARBA" id="ARBA00001947"/>
    </source>
</evidence>
<sequence length="695" mass="75577">MKKTVFTLLLSTAVIVAGPVACTSGKDDSSAAFSVGTELGIDKAAMDTSVKPGDDFYAYANGNWQKITEIPADRSSTGAFYAAFVETEKRNRELVDAIVKGTPKEGSDEARIANFYKAYMNTQGIDAAGMKPVEADLARFAAISDKEELSKVLGEQIRADVDPLNATDFNTENLFGIFVTQGLATPGEVLPYMLQGGLGMPEREYYLSSDAKMATLRTAYQAYVAKLLTAAGIADADAKAKRIFDLEMKIAKAHATREESEDFTRSATVWNKEEFAKKAPGIDWPAFFAAAKLDGATKFAAYHPGAITGLSALVASQPLDAWKDWLTFHQINSHADVLPSAIDQAHFAFYGTTLSGTPQQRSRDKRALAALDTYLGDAVGRAYAEKYFPASAKAEVRDMVEGIKAAFAKRVEAIDWMAPETKKEALKKVETIAVGVGYPDSWRDYGSYSVSADNAYANAVAGEKAEYAHQLAKIGKPMDKGEWWMVPQTVNAVNLPVQNALNFPAAILQPPFFNPQADPAYNYGAIGAVIGHEISHSFDNNGAAFDSTGALRNWWTAADLKKFEEAGAALAAQYDAYRPFPDLAVNGKLTLGENIADVAGLQAAYDAYRASLKGKEAPVIDGFTGDQRFFIAYAQTWATKMRDEALRARIATDGHAPGMYRALTVRNIDAWYKAFDVKEGDKLYLAPDKRVRVWG</sequence>
<reference evidence="11" key="1">
    <citation type="submission" date="2017-02" db="EMBL/GenBank/DDBJ databases">
        <authorList>
            <person name="Varghese N."/>
            <person name="Submissions S."/>
        </authorList>
    </citation>
    <scope>NUCLEOTIDE SEQUENCE [LARGE SCALE GENOMIC DNA]</scope>
    <source>
        <strain evidence="11">R11H</strain>
    </source>
</reference>
<comment type="cofactor">
    <cofactor evidence="1">
        <name>Zn(2+)</name>
        <dbReference type="ChEBI" id="CHEBI:29105"/>
    </cofactor>
</comment>
<feature type="domain" description="Peptidase M13 N-terminal" evidence="9">
    <location>
        <begin position="52"/>
        <end position="439"/>
    </location>
</feature>
<proteinExistence type="predicted"/>
<dbReference type="Pfam" id="PF01431">
    <property type="entry name" value="Peptidase_M13"/>
    <property type="match status" value="1"/>
</dbReference>
<gene>
    <name evidence="10" type="ORF">SAMN06295937_1003146</name>
</gene>
<evidence type="ECO:0000259" key="8">
    <source>
        <dbReference type="Pfam" id="PF01431"/>
    </source>
</evidence>
<dbReference type="GO" id="GO:0004222">
    <property type="term" value="F:metalloendopeptidase activity"/>
    <property type="evidence" value="ECO:0007669"/>
    <property type="project" value="InterPro"/>
</dbReference>
<keyword evidence="3" id="KW-0479">Metal-binding</keyword>
<dbReference type="GO" id="GO:0016485">
    <property type="term" value="P:protein processing"/>
    <property type="evidence" value="ECO:0007669"/>
    <property type="project" value="TreeGrafter"/>
</dbReference>
<dbReference type="GO" id="GO:0005886">
    <property type="term" value="C:plasma membrane"/>
    <property type="evidence" value="ECO:0007669"/>
    <property type="project" value="TreeGrafter"/>
</dbReference>
<dbReference type="Proteomes" id="UP000190044">
    <property type="component" value="Unassembled WGS sequence"/>
</dbReference>
<dbReference type="OrthoDB" id="9775677at2"/>
<dbReference type="PANTHER" id="PTHR11733">
    <property type="entry name" value="ZINC METALLOPROTEASE FAMILY M13 NEPRILYSIN-RELATED"/>
    <property type="match status" value="1"/>
</dbReference>
<dbReference type="CDD" id="cd08662">
    <property type="entry name" value="M13"/>
    <property type="match status" value="1"/>
</dbReference>
<evidence type="ECO:0000313" key="10">
    <source>
        <dbReference type="EMBL" id="SKB33216.1"/>
    </source>
</evidence>
<feature type="domain" description="Peptidase M13 C-terminal" evidence="8">
    <location>
        <begin position="491"/>
        <end position="691"/>
    </location>
</feature>
<dbReference type="PRINTS" id="PR00786">
    <property type="entry name" value="NEPRILYSIN"/>
</dbReference>
<dbReference type="GO" id="GO:0046872">
    <property type="term" value="F:metal ion binding"/>
    <property type="evidence" value="ECO:0007669"/>
    <property type="project" value="UniProtKB-KW"/>
</dbReference>
<dbReference type="Gene3D" id="1.10.1380.10">
    <property type="entry name" value="Neutral endopeptidase , domain2"/>
    <property type="match status" value="1"/>
</dbReference>
<evidence type="ECO:0000256" key="7">
    <source>
        <dbReference type="SAM" id="SignalP"/>
    </source>
</evidence>
<dbReference type="InterPro" id="IPR000718">
    <property type="entry name" value="Peptidase_M13"/>
</dbReference>
<accession>A0A1T5AE61</accession>
<feature type="chain" id="PRO_5010524361" evidence="7">
    <location>
        <begin position="18"/>
        <end position="695"/>
    </location>
</feature>
<evidence type="ECO:0000256" key="2">
    <source>
        <dbReference type="ARBA" id="ARBA00022670"/>
    </source>
</evidence>
<dbReference type="RefSeq" id="WP_079637326.1">
    <property type="nucleotide sequence ID" value="NZ_FUYP01000003.1"/>
</dbReference>
<dbReference type="AlphaFoldDB" id="A0A1T5AE61"/>
<evidence type="ECO:0000256" key="6">
    <source>
        <dbReference type="ARBA" id="ARBA00023049"/>
    </source>
</evidence>
<dbReference type="EMBL" id="FUYP01000003">
    <property type="protein sequence ID" value="SKB33216.1"/>
    <property type="molecule type" value="Genomic_DNA"/>
</dbReference>
<dbReference type="InterPro" id="IPR008753">
    <property type="entry name" value="Peptidase_M13_N"/>
</dbReference>
<dbReference type="InterPro" id="IPR018497">
    <property type="entry name" value="Peptidase_M13_C"/>
</dbReference>
<dbReference type="InterPro" id="IPR024079">
    <property type="entry name" value="MetalloPept_cat_dom_sf"/>
</dbReference>
<evidence type="ECO:0000256" key="3">
    <source>
        <dbReference type="ARBA" id="ARBA00022723"/>
    </source>
</evidence>
<dbReference type="Gene3D" id="3.40.390.10">
    <property type="entry name" value="Collagenase (Catalytic Domain)"/>
    <property type="match status" value="1"/>
</dbReference>
<keyword evidence="2" id="KW-0645">Protease</keyword>
<name>A0A1T5AE61_9SPHN</name>
<keyword evidence="4" id="KW-0378">Hydrolase</keyword>
<evidence type="ECO:0000259" key="9">
    <source>
        <dbReference type="Pfam" id="PF05649"/>
    </source>
</evidence>
<keyword evidence="7" id="KW-0732">Signal</keyword>
<evidence type="ECO:0000313" key="11">
    <source>
        <dbReference type="Proteomes" id="UP000190044"/>
    </source>
</evidence>
<keyword evidence="6" id="KW-0482">Metalloprotease</keyword>
<keyword evidence="11" id="KW-1185">Reference proteome</keyword>
<organism evidence="10 11">
    <name type="scientific">Sphingopyxis flava</name>
    <dbReference type="NCBI Taxonomy" id="1507287"/>
    <lineage>
        <taxon>Bacteria</taxon>
        <taxon>Pseudomonadati</taxon>
        <taxon>Pseudomonadota</taxon>
        <taxon>Alphaproteobacteria</taxon>
        <taxon>Sphingomonadales</taxon>
        <taxon>Sphingomonadaceae</taxon>
        <taxon>Sphingopyxis</taxon>
    </lineage>
</organism>
<dbReference type="PROSITE" id="PS51885">
    <property type="entry name" value="NEPRILYSIN"/>
    <property type="match status" value="1"/>
</dbReference>
<evidence type="ECO:0000256" key="4">
    <source>
        <dbReference type="ARBA" id="ARBA00022801"/>
    </source>
</evidence>
<protein>
    <submittedName>
        <fullName evidence="10">Endothelin-converting enzyme Metallo peptidase. MEROPS family M13</fullName>
    </submittedName>
</protein>
<dbReference type="Pfam" id="PF05649">
    <property type="entry name" value="Peptidase_M13_N"/>
    <property type="match status" value="1"/>
</dbReference>
<dbReference type="PANTHER" id="PTHR11733:SF211">
    <property type="entry name" value="OLIGOPEPTIDASE LIPOPROTEIN M13 FAMILY"/>
    <property type="match status" value="1"/>
</dbReference>
<dbReference type="SUPFAM" id="SSF55486">
    <property type="entry name" value="Metalloproteases ('zincins'), catalytic domain"/>
    <property type="match status" value="1"/>
</dbReference>